<keyword evidence="5" id="KW-0677">Repeat</keyword>
<sequence length="912" mass="102927">MNLSAVSLSQQTFFVAVDTIIHVYRLLEEENPTEVAQDSSLREPIKKLQLGMLGFEEVLVCVDDFGEVCVWYTANLDRTPIRFINEESTWGIALHGPKRLLAVSSNSHKITIYDLRNGLKDPKNPNDMDLSENVNIQGTSFLPSTSKLDKNGILHYSLVGHTHNIPNISFSPCGQYLVSCSVDCSCRVWNVQTGGEIVGKDISRLWGWSARFVSSSSFEFVPENKISKTITIRKPKNRTRRQNNQNNQSDINIMNTVIRSHISMRERVLNLDSEYEDGYFFPPEDESFESKRMYGVREFVPSIDYERERDYESDSRTIPMTDDEWTLSSENHDREENEQVGVVANYQYSHWVPREYSYSATSPPYSPQTPQYFNFAYSNSNSEHRSVPPPPTPRPASANFSPIVMSRQTSSGYLVSTPNRQPPNNPRTARFTPISPTYFPTSPAYVLSPTYSPTSPQYSEMSPVYSPTSPNHIESPNYGNTSPISNYSNSTLNYGDTSNHEATSSNREDAISNCPVTPDYGTITPTYESATPAYEPATRNYGAITPDYGSTTSEYGNTSPNYNPSPSYGATSFSPIREETPQTIYDENYNDTGSNSDGDDSPNNEFGMQPPSPLFSPSTPYSIPTSPTYREAREDSTIDDTSESRYSDTPISLDDDSSLSSQEEQSSLQSRESPGINAYDNYDNNASPSHSTTSGESSGRRSYERQSNYSPTYIRLVRRNLSLFTDLNDNISTDESGFTRISDRSIKSNNRTKKKSILKKTPQQKSQNAINELILFGTQTDLYLLDPKSDLCILDCKKSIVTRNDIRRGMNIAEFERLNMIEYVPELSLAIVASQKGEINYSLHPEINLPTFPLPPSPLLGMFIVKNENLPKNSSLFYCCLYLIYLNGEFYCYDIRKSEENYTLGVPEKIWL</sequence>
<evidence type="ECO:0000256" key="4">
    <source>
        <dbReference type="ARBA" id="ARBA00022723"/>
    </source>
</evidence>
<feature type="compositionally biased region" description="Polar residues" evidence="11">
    <location>
        <begin position="548"/>
        <end position="574"/>
    </location>
</feature>
<keyword evidence="8" id="KW-0804">Transcription</keyword>
<evidence type="ECO:0000256" key="5">
    <source>
        <dbReference type="ARBA" id="ARBA00022737"/>
    </source>
</evidence>
<dbReference type="PROSITE" id="PS00678">
    <property type="entry name" value="WD_REPEATS_1"/>
    <property type="match status" value="1"/>
</dbReference>
<reference evidence="12" key="1">
    <citation type="submission" date="2021-06" db="EMBL/GenBank/DDBJ databases">
        <authorList>
            <person name="Kallberg Y."/>
            <person name="Tangrot J."/>
            <person name="Rosling A."/>
        </authorList>
    </citation>
    <scope>NUCLEOTIDE SEQUENCE</scope>
    <source>
        <strain evidence="12">AZ414A</strain>
    </source>
</reference>
<evidence type="ECO:0000256" key="7">
    <source>
        <dbReference type="ARBA" id="ARBA00023125"/>
    </source>
</evidence>
<evidence type="ECO:0000256" key="2">
    <source>
        <dbReference type="ARBA" id="ARBA00022553"/>
    </source>
</evidence>
<dbReference type="Pfam" id="PF00400">
    <property type="entry name" value="WD40"/>
    <property type="match status" value="1"/>
</dbReference>
<feature type="region of interest" description="Disordered" evidence="11">
    <location>
        <begin position="545"/>
        <end position="707"/>
    </location>
</feature>
<dbReference type="Gene3D" id="2.130.10.10">
    <property type="entry name" value="YVTN repeat-like/Quinoprotein amine dehydrogenase"/>
    <property type="match status" value="1"/>
</dbReference>
<protein>
    <submittedName>
        <fullName evidence="12">11537_t:CDS:1</fullName>
    </submittedName>
</protein>
<comment type="caution">
    <text evidence="12">The sequence shown here is derived from an EMBL/GenBank/DDBJ whole genome shotgun (WGS) entry which is preliminary data.</text>
</comment>
<name>A0A9N8ZNA1_9GLOM</name>
<dbReference type="Proteomes" id="UP000789706">
    <property type="component" value="Unassembled WGS sequence"/>
</dbReference>
<dbReference type="GO" id="GO:0003677">
    <property type="term" value="F:DNA binding"/>
    <property type="evidence" value="ECO:0007669"/>
    <property type="project" value="UniProtKB-KW"/>
</dbReference>
<evidence type="ECO:0000256" key="6">
    <source>
        <dbReference type="ARBA" id="ARBA00022833"/>
    </source>
</evidence>
<feature type="compositionally biased region" description="Polar residues" evidence="11">
    <location>
        <begin position="465"/>
        <end position="505"/>
    </location>
</feature>
<proteinExistence type="predicted"/>
<dbReference type="InterPro" id="IPR001680">
    <property type="entry name" value="WD40_rpt"/>
</dbReference>
<keyword evidence="6" id="KW-0862">Zinc</keyword>
<dbReference type="PANTHER" id="PTHR19879">
    <property type="entry name" value="TRANSCRIPTION INITIATION FACTOR TFIID"/>
    <property type="match status" value="1"/>
</dbReference>
<keyword evidence="3 10" id="KW-0853">WD repeat</keyword>
<dbReference type="PROSITE" id="PS50294">
    <property type="entry name" value="WD_REPEATS_REGION"/>
    <property type="match status" value="1"/>
</dbReference>
<evidence type="ECO:0000313" key="13">
    <source>
        <dbReference type="Proteomes" id="UP000789706"/>
    </source>
</evidence>
<evidence type="ECO:0000256" key="10">
    <source>
        <dbReference type="PROSITE-ProRule" id="PRU00221"/>
    </source>
</evidence>
<evidence type="ECO:0000256" key="3">
    <source>
        <dbReference type="ARBA" id="ARBA00022574"/>
    </source>
</evidence>
<accession>A0A9N8ZNA1</accession>
<feature type="compositionally biased region" description="Low complexity" evidence="11">
    <location>
        <begin position="658"/>
        <end position="673"/>
    </location>
</feature>
<dbReference type="InterPro" id="IPR036322">
    <property type="entry name" value="WD40_repeat_dom_sf"/>
</dbReference>
<dbReference type="InterPro" id="IPR000684">
    <property type="entry name" value="RNA_pol_II_repeat_euk"/>
</dbReference>
<evidence type="ECO:0000313" key="12">
    <source>
        <dbReference type="EMBL" id="CAG8501646.1"/>
    </source>
</evidence>
<keyword evidence="13" id="KW-1185">Reference proteome</keyword>
<keyword evidence="9" id="KW-0539">Nucleus</keyword>
<evidence type="ECO:0000256" key="1">
    <source>
        <dbReference type="ARBA" id="ARBA00004123"/>
    </source>
</evidence>
<dbReference type="PROSITE" id="PS00115">
    <property type="entry name" value="RNA_POL_II_REPEAT"/>
    <property type="match status" value="1"/>
</dbReference>
<dbReference type="EMBL" id="CAJVPK010000376">
    <property type="protein sequence ID" value="CAG8501646.1"/>
    <property type="molecule type" value="Genomic_DNA"/>
</dbReference>
<dbReference type="AlphaFoldDB" id="A0A9N8ZNA1"/>
<dbReference type="OrthoDB" id="5591786at2759"/>
<dbReference type="SUPFAM" id="SSF50978">
    <property type="entry name" value="WD40 repeat-like"/>
    <property type="match status" value="1"/>
</dbReference>
<evidence type="ECO:0000256" key="9">
    <source>
        <dbReference type="ARBA" id="ARBA00023242"/>
    </source>
</evidence>
<dbReference type="InterPro" id="IPR019775">
    <property type="entry name" value="WD40_repeat_CS"/>
</dbReference>
<dbReference type="GO" id="GO:0006367">
    <property type="term" value="P:transcription initiation at RNA polymerase II promoter"/>
    <property type="evidence" value="ECO:0007669"/>
    <property type="project" value="TreeGrafter"/>
</dbReference>
<feature type="region of interest" description="Disordered" evidence="11">
    <location>
        <begin position="452"/>
        <end position="517"/>
    </location>
</feature>
<feature type="repeat" description="WD" evidence="10">
    <location>
        <begin position="158"/>
        <end position="199"/>
    </location>
</feature>
<organism evidence="12 13">
    <name type="scientific">Diversispora eburnea</name>
    <dbReference type="NCBI Taxonomy" id="1213867"/>
    <lineage>
        <taxon>Eukaryota</taxon>
        <taxon>Fungi</taxon>
        <taxon>Fungi incertae sedis</taxon>
        <taxon>Mucoromycota</taxon>
        <taxon>Glomeromycotina</taxon>
        <taxon>Glomeromycetes</taxon>
        <taxon>Diversisporales</taxon>
        <taxon>Diversisporaceae</taxon>
        <taxon>Diversispora</taxon>
    </lineage>
</organism>
<dbReference type="PROSITE" id="PS50082">
    <property type="entry name" value="WD_REPEATS_2"/>
    <property type="match status" value="1"/>
</dbReference>
<keyword evidence="7" id="KW-0238">DNA-binding</keyword>
<feature type="compositionally biased region" description="Basic and acidic residues" evidence="11">
    <location>
        <begin position="630"/>
        <end position="646"/>
    </location>
</feature>
<evidence type="ECO:0000256" key="8">
    <source>
        <dbReference type="ARBA" id="ARBA00023163"/>
    </source>
</evidence>
<dbReference type="GO" id="GO:0005669">
    <property type="term" value="C:transcription factor TFIID complex"/>
    <property type="evidence" value="ECO:0007669"/>
    <property type="project" value="TreeGrafter"/>
</dbReference>
<feature type="compositionally biased region" description="Low complexity" evidence="11">
    <location>
        <begin position="616"/>
        <end position="629"/>
    </location>
</feature>
<evidence type="ECO:0000256" key="11">
    <source>
        <dbReference type="SAM" id="MobiDB-lite"/>
    </source>
</evidence>
<gene>
    <name evidence="12" type="ORF">DEBURN_LOCUS4708</name>
</gene>
<feature type="compositionally biased region" description="Low complexity" evidence="11">
    <location>
        <begin position="687"/>
        <end position="697"/>
    </location>
</feature>
<dbReference type="SMART" id="SM00320">
    <property type="entry name" value="WD40"/>
    <property type="match status" value="2"/>
</dbReference>
<dbReference type="PANTHER" id="PTHR19879:SF1">
    <property type="entry name" value="CANNONBALL-RELATED"/>
    <property type="match status" value="1"/>
</dbReference>
<feature type="region of interest" description="Disordered" evidence="11">
    <location>
        <begin position="372"/>
        <end position="399"/>
    </location>
</feature>
<dbReference type="InterPro" id="IPR015943">
    <property type="entry name" value="WD40/YVTN_repeat-like_dom_sf"/>
</dbReference>
<dbReference type="GO" id="GO:0016251">
    <property type="term" value="F:RNA polymerase II general transcription initiation factor activity"/>
    <property type="evidence" value="ECO:0007669"/>
    <property type="project" value="TreeGrafter"/>
</dbReference>
<dbReference type="GO" id="GO:0046872">
    <property type="term" value="F:metal ion binding"/>
    <property type="evidence" value="ECO:0007669"/>
    <property type="project" value="UniProtKB-KW"/>
</dbReference>
<keyword evidence="4" id="KW-0479">Metal-binding</keyword>
<keyword evidence="2" id="KW-0597">Phosphoprotein</keyword>
<feature type="region of interest" description="Disordered" evidence="11">
    <location>
        <begin position="415"/>
        <end position="435"/>
    </location>
</feature>
<comment type="subcellular location">
    <subcellularLocation>
        <location evidence="1">Nucleus</location>
    </subcellularLocation>
</comment>